<evidence type="ECO:0000256" key="2">
    <source>
        <dbReference type="ARBA" id="ARBA00022475"/>
    </source>
</evidence>
<protein>
    <submittedName>
        <fullName evidence="7">YihY/virulence factor BrkB family protein</fullName>
    </submittedName>
</protein>
<comment type="caution">
    <text evidence="7">The sequence shown here is derived from an EMBL/GenBank/DDBJ whole genome shotgun (WGS) entry which is preliminary data.</text>
</comment>
<feature type="transmembrane region" description="Helical" evidence="6">
    <location>
        <begin position="296"/>
        <end position="319"/>
    </location>
</feature>
<dbReference type="GO" id="GO:0005886">
    <property type="term" value="C:plasma membrane"/>
    <property type="evidence" value="ECO:0007669"/>
    <property type="project" value="UniProtKB-SubCell"/>
</dbReference>
<dbReference type="Proteomes" id="UP000279994">
    <property type="component" value="Unassembled WGS sequence"/>
</dbReference>
<feature type="transmembrane region" description="Helical" evidence="6">
    <location>
        <begin position="194"/>
        <end position="217"/>
    </location>
</feature>
<evidence type="ECO:0000256" key="1">
    <source>
        <dbReference type="ARBA" id="ARBA00004651"/>
    </source>
</evidence>
<dbReference type="AlphaFoldDB" id="A0A3N0GWT9"/>
<keyword evidence="5 6" id="KW-0472">Membrane</keyword>
<dbReference type="Pfam" id="PF03631">
    <property type="entry name" value="Virul_fac_BrkB"/>
    <property type="match status" value="1"/>
</dbReference>
<keyword evidence="2" id="KW-1003">Cell membrane</keyword>
<dbReference type="PANTHER" id="PTHR30213:SF1">
    <property type="entry name" value="INNER MEMBRANE PROTEIN YHJD"/>
    <property type="match status" value="1"/>
</dbReference>
<evidence type="ECO:0000313" key="7">
    <source>
        <dbReference type="EMBL" id="RNM16934.1"/>
    </source>
</evidence>
<evidence type="ECO:0000256" key="4">
    <source>
        <dbReference type="ARBA" id="ARBA00022989"/>
    </source>
</evidence>
<keyword evidence="8" id="KW-1185">Reference proteome</keyword>
<sequence>MGPASHSDLGGFLERTLAFGRARPVFARGRDERGCLACGGERGRSRSVRLVPDLVERVDAWQRRHRVVGIPIAVVYKFFDDQGGYLASVITYYAFIAIFPLMLIGSSVLGFVLQGHPTLQREILTSALAQFPIVGDQLGRPGGLQGSASAVVVGSVTALYGVIGLGQAAHNAINACWAIPRNARLNPIVSRLRSLVWIVGAGLALVLIAVVTSLGSHLDVLGRNVGSEVHWAALLLSVLVNAYVLALMMRLSTPQDERLRDVLPGAALIAVLWQLLQLLGGVYVEHVIKKANEMNAVFALVLGLVALIYIATVMAMIGLEVNVVLFKRLYPRALLTPFTDAVQLTPADERVYREYAQAQRHKGFEQIDVSFGDRSQT</sequence>
<gene>
    <name evidence="7" type="ORF">EFL26_02250</name>
</gene>
<dbReference type="OrthoDB" id="3349406at2"/>
<reference evidence="7 8" key="1">
    <citation type="submission" date="2018-11" db="EMBL/GenBank/DDBJ databases">
        <authorList>
            <person name="Li F."/>
        </authorList>
    </citation>
    <scope>NUCLEOTIDE SEQUENCE [LARGE SCALE GENOMIC DNA]</scope>
    <source>
        <strain evidence="7 8">Gsoil 818</strain>
    </source>
</reference>
<feature type="transmembrane region" description="Helical" evidence="6">
    <location>
        <begin position="262"/>
        <end position="284"/>
    </location>
</feature>
<feature type="transmembrane region" description="Helical" evidence="6">
    <location>
        <begin position="229"/>
        <end position="250"/>
    </location>
</feature>
<keyword evidence="3 6" id="KW-0812">Transmembrane</keyword>
<name>A0A3N0GWT9_9ACTN</name>
<comment type="subcellular location">
    <subcellularLocation>
        <location evidence="1">Cell membrane</location>
        <topology evidence="1">Multi-pass membrane protein</topology>
    </subcellularLocation>
</comment>
<accession>A0A3N0GWT9</accession>
<evidence type="ECO:0000256" key="6">
    <source>
        <dbReference type="SAM" id="Phobius"/>
    </source>
</evidence>
<evidence type="ECO:0000256" key="5">
    <source>
        <dbReference type="ARBA" id="ARBA00023136"/>
    </source>
</evidence>
<feature type="transmembrane region" description="Helical" evidence="6">
    <location>
        <begin position="90"/>
        <end position="113"/>
    </location>
</feature>
<organism evidence="7 8">
    <name type="scientific">Nocardioides pocheonensis</name>
    <dbReference type="NCBI Taxonomy" id="661485"/>
    <lineage>
        <taxon>Bacteria</taxon>
        <taxon>Bacillati</taxon>
        <taxon>Actinomycetota</taxon>
        <taxon>Actinomycetes</taxon>
        <taxon>Propionibacteriales</taxon>
        <taxon>Nocardioidaceae</taxon>
        <taxon>Nocardioides</taxon>
    </lineage>
</organism>
<dbReference type="PANTHER" id="PTHR30213">
    <property type="entry name" value="INNER MEMBRANE PROTEIN YHJD"/>
    <property type="match status" value="1"/>
</dbReference>
<dbReference type="InterPro" id="IPR017039">
    <property type="entry name" value="Virul_fac_BrkB"/>
</dbReference>
<keyword evidence="4 6" id="KW-1133">Transmembrane helix</keyword>
<evidence type="ECO:0000313" key="8">
    <source>
        <dbReference type="Proteomes" id="UP000279994"/>
    </source>
</evidence>
<dbReference type="EMBL" id="RJSF01000005">
    <property type="protein sequence ID" value="RNM16934.1"/>
    <property type="molecule type" value="Genomic_DNA"/>
</dbReference>
<evidence type="ECO:0000256" key="3">
    <source>
        <dbReference type="ARBA" id="ARBA00022692"/>
    </source>
</evidence>
<proteinExistence type="predicted"/>